<sequence length="185" mass="21467">MGIPLAQFALVAIRQMSKPIAERIIKYGKSHPAFRDRVLVPCGRYMIKTTQRLRFKVLGLKQTEEPLPISEKEALEQASEVIQQIVMFLYSIAAISAYSIYTSYNSSKSSPQYVEESKLEELVEKLHQENSTLSKQIESIEKRLLFLGDNTRLYNKKMWDKICQEEKEKNKVTSIEKEKKSEDEE</sequence>
<dbReference type="Proteomes" id="UP000046392">
    <property type="component" value="Unplaced"/>
</dbReference>
<feature type="coiled-coil region" evidence="3">
    <location>
        <begin position="116"/>
        <end position="185"/>
    </location>
</feature>
<dbReference type="AlphaFoldDB" id="A0A0N5B3L0"/>
<evidence type="ECO:0000313" key="5">
    <source>
        <dbReference type="WBParaSite" id="SPAL_0000066400.1"/>
    </source>
</evidence>
<dbReference type="Pfam" id="PF07047">
    <property type="entry name" value="OPA3"/>
    <property type="match status" value="1"/>
</dbReference>
<protein>
    <submittedName>
        <fullName evidence="5">OPA3-like protein CG13603</fullName>
    </submittedName>
</protein>
<dbReference type="InterPro" id="IPR010754">
    <property type="entry name" value="OPA3-like"/>
</dbReference>
<evidence type="ECO:0000256" key="3">
    <source>
        <dbReference type="SAM" id="Coils"/>
    </source>
</evidence>
<organism evidence="4 5">
    <name type="scientific">Strongyloides papillosus</name>
    <name type="common">Intestinal threadworm</name>
    <dbReference type="NCBI Taxonomy" id="174720"/>
    <lineage>
        <taxon>Eukaryota</taxon>
        <taxon>Metazoa</taxon>
        <taxon>Ecdysozoa</taxon>
        <taxon>Nematoda</taxon>
        <taxon>Chromadorea</taxon>
        <taxon>Rhabditida</taxon>
        <taxon>Tylenchina</taxon>
        <taxon>Panagrolaimomorpha</taxon>
        <taxon>Strongyloidoidea</taxon>
        <taxon>Strongyloididae</taxon>
        <taxon>Strongyloides</taxon>
    </lineage>
</organism>
<keyword evidence="2 3" id="KW-0175">Coiled coil</keyword>
<reference evidence="5" key="1">
    <citation type="submission" date="2017-02" db="UniProtKB">
        <authorList>
            <consortium name="WormBaseParasite"/>
        </authorList>
    </citation>
    <scope>IDENTIFICATION</scope>
</reference>
<comment type="similarity">
    <text evidence="1">Belongs to the OPA3 family.</text>
</comment>
<evidence type="ECO:0000256" key="2">
    <source>
        <dbReference type="ARBA" id="ARBA00023054"/>
    </source>
</evidence>
<dbReference type="PANTHER" id="PTHR12499">
    <property type="entry name" value="OPTIC ATROPHY 3 PROTEIN OPA3"/>
    <property type="match status" value="1"/>
</dbReference>
<keyword evidence="4" id="KW-1185">Reference proteome</keyword>
<accession>A0A0N5B3L0</accession>
<dbReference type="WBParaSite" id="SPAL_0000066400.1">
    <property type="protein sequence ID" value="SPAL_0000066400.1"/>
    <property type="gene ID" value="SPAL_0000066400"/>
</dbReference>
<evidence type="ECO:0000256" key="1">
    <source>
        <dbReference type="ARBA" id="ARBA00007584"/>
    </source>
</evidence>
<dbReference type="PANTHER" id="PTHR12499:SF0">
    <property type="entry name" value="OPTIC ATROPHY 3 PROTEIN"/>
    <property type="match status" value="1"/>
</dbReference>
<dbReference type="GO" id="GO:0019216">
    <property type="term" value="P:regulation of lipid metabolic process"/>
    <property type="evidence" value="ECO:0007669"/>
    <property type="project" value="TreeGrafter"/>
</dbReference>
<proteinExistence type="inferred from homology"/>
<evidence type="ECO:0000313" key="4">
    <source>
        <dbReference type="Proteomes" id="UP000046392"/>
    </source>
</evidence>
<dbReference type="STRING" id="174720.A0A0N5B3L0"/>
<dbReference type="GO" id="GO:0005739">
    <property type="term" value="C:mitochondrion"/>
    <property type="evidence" value="ECO:0007669"/>
    <property type="project" value="TreeGrafter"/>
</dbReference>
<name>A0A0N5B3L0_STREA</name>